<reference evidence="7 8" key="1">
    <citation type="submission" date="2019-02" db="EMBL/GenBank/DDBJ databases">
        <title>Genome of a new Bacteroidetes strain.</title>
        <authorList>
            <person name="Pitt A."/>
        </authorList>
    </citation>
    <scope>NUCLEOTIDE SEQUENCE [LARGE SCALE GENOMIC DNA]</scope>
    <source>
        <strain evidence="7 8">50C-KIRBA</strain>
    </source>
</reference>
<gene>
    <name evidence="5" type="primary">fcl</name>
    <name evidence="7" type="ORF">EWU23_05445</name>
</gene>
<accession>A0ABX0EV29</accession>
<comment type="function">
    <text evidence="5">Catalyzes the two-step NADP-dependent conversion of GDP-4-dehydro-6-deoxy-D-mannose to GDP-fucose, involving an epimerase and a reductase reaction.</text>
</comment>
<evidence type="ECO:0000256" key="5">
    <source>
        <dbReference type="HAMAP-Rule" id="MF_00956"/>
    </source>
</evidence>
<feature type="binding site" evidence="5">
    <location>
        <begin position="11"/>
        <end position="17"/>
    </location>
    <ligand>
        <name>NADP(+)</name>
        <dbReference type="ChEBI" id="CHEBI:58349"/>
    </ligand>
</feature>
<dbReference type="InterPro" id="IPR028614">
    <property type="entry name" value="GDP_fucose/colitose_synth"/>
</dbReference>
<feature type="binding site" evidence="5">
    <location>
        <begin position="106"/>
        <end position="109"/>
    </location>
    <ligand>
        <name>NADP(+)</name>
        <dbReference type="ChEBI" id="CHEBI:58349"/>
    </ligand>
</feature>
<comment type="catalytic activity">
    <reaction evidence="5">
        <text>GDP-beta-L-fucose + NADP(+) = GDP-4-dehydro-alpha-D-rhamnose + NADPH + H(+)</text>
        <dbReference type="Rhea" id="RHEA:18885"/>
        <dbReference type="ChEBI" id="CHEBI:15378"/>
        <dbReference type="ChEBI" id="CHEBI:57273"/>
        <dbReference type="ChEBI" id="CHEBI:57783"/>
        <dbReference type="ChEBI" id="CHEBI:57964"/>
        <dbReference type="ChEBI" id="CHEBI:58349"/>
        <dbReference type="EC" id="1.1.1.271"/>
    </reaction>
</comment>
<dbReference type="SUPFAM" id="SSF51735">
    <property type="entry name" value="NAD(P)-binding Rossmann-fold domains"/>
    <property type="match status" value="1"/>
</dbReference>
<feature type="active site" description="Proton donor/acceptor" evidence="5">
    <location>
        <position position="137"/>
    </location>
</feature>
<keyword evidence="8" id="KW-1185">Reference proteome</keyword>
<feature type="binding site" evidence="5">
    <location>
        <position position="180"/>
    </location>
    <ligand>
        <name>NADP(+)</name>
        <dbReference type="ChEBI" id="CHEBI:58349"/>
    </ligand>
</feature>
<protein>
    <recommendedName>
        <fullName evidence="5">GDP-L-fucose synthase</fullName>
        <ecNumber evidence="5">1.1.1.271</ecNumber>
    </recommendedName>
    <alternativeName>
        <fullName evidence="5">GDP-4-keto-6-deoxy-D-mannose-3,5-epimerase-4-reductase</fullName>
    </alternativeName>
</protein>
<evidence type="ECO:0000259" key="6">
    <source>
        <dbReference type="Pfam" id="PF01370"/>
    </source>
</evidence>
<feature type="domain" description="NAD-dependent epimerase/dehydratase" evidence="6">
    <location>
        <begin position="7"/>
        <end position="238"/>
    </location>
</feature>
<feature type="site" description="Important for catalytic activity" evidence="5">
    <location>
        <position position="110"/>
    </location>
</feature>
<proteinExistence type="inferred from homology"/>
<keyword evidence="5" id="KW-0511">Multifunctional enzyme</keyword>
<keyword evidence="3 5" id="KW-0560">Oxidoreductase</keyword>
<dbReference type="Gene3D" id="3.40.50.720">
    <property type="entry name" value="NAD(P)-binding Rossmann-like Domain"/>
    <property type="match status" value="1"/>
</dbReference>
<dbReference type="InterPro" id="IPR036291">
    <property type="entry name" value="NAD(P)-bd_dom_sf"/>
</dbReference>
<dbReference type="RefSeq" id="WP_166229640.1">
    <property type="nucleotide sequence ID" value="NZ_CBCSIJ010000004.1"/>
</dbReference>
<comment type="similarity">
    <text evidence="1 5">Belongs to the NAD(P)-dependent epimerase/dehydratase family. Fucose synthase subfamily.</text>
</comment>
<dbReference type="PANTHER" id="PTHR43238:SF1">
    <property type="entry name" value="GDP-L-FUCOSE SYNTHASE"/>
    <property type="match status" value="1"/>
</dbReference>
<feature type="site" description="Important for catalytic activity" evidence="5">
    <location>
        <position position="108"/>
    </location>
</feature>
<evidence type="ECO:0000256" key="2">
    <source>
        <dbReference type="ARBA" id="ARBA00022857"/>
    </source>
</evidence>
<comment type="pathway">
    <text evidence="5">Nucleotide-sugar biosynthesis; GDP-L-fucose biosynthesis via de novo pathway; GDP-L-fucose from GDP-alpha-D-mannose: step 2/2.</text>
</comment>
<keyword evidence="4 5" id="KW-0413">Isomerase</keyword>
<evidence type="ECO:0000313" key="7">
    <source>
        <dbReference type="EMBL" id="NGZ43918.1"/>
    </source>
</evidence>
<evidence type="ECO:0000313" key="8">
    <source>
        <dbReference type="Proteomes" id="UP001318301"/>
    </source>
</evidence>
<dbReference type="Pfam" id="PF01370">
    <property type="entry name" value="Epimerase"/>
    <property type="match status" value="1"/>
</dbReference>
<dbReference type="Gene3D" id="3.90.25.10">
    <property type="entry name" value="UDP-galactose 4-epimerase, domain 1"/>
    <property type="match status" value="1"/>
</dbReference>
<dbReference type="EC" id="1.1.1.271" evidence="5"/>
<feature type="binding site" evidence="5">
    <location>
        <position position="210"/>
    </location>
    <ligand>
        <name>substrate</name>
    </ligand>
</feature>
<evidence type="ECO:0000256" key="4">
    <source>
        <dbReference type="ARBA" id="ARBA00023235"/>
    </source>
</evidence>
<dbReference type="HAMAP" id="MF_00956">
    <property type="entry name" value="GDP_fucose_synth"/>
    <property type="match status" value="1"/>
</dbReference>
<dbReference type="CDD" id="cd05239">
    <property type="entry name" value="GDP_FS_SDR_e"/>
    <property type="match status" value="1"/>
</dbReference>
<dbReference type="Proteomes" id="UP001318301">
    <property type="component" value="Unassembled WGS sequence"/>
</dbReference>
<feature type="binding site" evidence="5">
    <location>
        <position position="203"/>
    </location>
    <ligand>
        <name>substrate</name>
    </ligand>
</feature>
<name>A0ABX0EV29_9BACT</name>
<dbReference type="InterPro" id="IPR001509">
    <property type="entry name" value="Epimerase_deHydtase"/>
</dbReference>
<keyword evidence="2 5" id="KW-0521">NADP</keyword>
<evidence type="ECO:0000256" key="1">
    <source>
        <dbReference type="ARBA" id="ARBA00005959"/>
    </source>
</evidence>
<feature type="binding site" evidence="5">
    <location>
        <begin position="164"/>
        <end position="167"/>
    </location>
    <ligand>
        <name>NADP(+)</name>
        <dbReference type="ChEBI" id="CHEBI:58349"/>
    </ligand>
</feature>
<feature type="binding site" evidence="5">
    <location>
        <position position="188"/>
    </location>
    <ligand>
        <name>substrate</name>
    </ligand>
</feature>
<evidence type="ECO:0000256" key="3">
    <source>
        <dbReference type="ARBA" id="ARBA00023002"/>
    </source>
</evidence>
<sequence>MEKVAKIYVAGHRGMVGSSIVRQLILQGYTNLILRTSAELDLRNQAAVDAFFAQEKPDYVFLAAAKVGGIVANNTYRADFLYENLAIQNHVIHASFVQKVKKLMFLGSSCIYPKMAPQPLKESYLLSGFLEPTNEPYAIAKIAGIKMCEAYRAQYGCQFISVMPTNLYGMNDNYELENSHVLPAMIRKFHEAKERGDSSITLWGTGSPKREFLYADDLAKACLYLMENYNQSEFINIGTGEDVSILELAEMVKKITGYQGTIHWDTSRPDGTPRKLMDVSKLHDLGWKHEVELADGIQLAYQDFLQNPKSRK</sequence>
<feature type="binding site" evidence="5">
    <location>
        <position position="141"/>
    </location>
    <ligand>
        <name>NADP(+)</name>
        <dbReference type="ChEBI" id="CHEBI:58349"/>
    </ligand>
</feature>
<organism evidence="7 8">
    <name type="scientific">Aquirufa beregesia</name>
    <dbReference type="NCBI Taxonomy" id="2516556"/>
    <lineage>
        <taxon>Bacteria</taxon>
        <taxon>Pseudomonadati</taxon>
        <taxon>Bacteroidota</taxon>
        <taxon>Cytophagia</taxon>
        <taxon>Cytophagales</taxon>
        <taxon>Flectobacillaceae</taxon>
        <taxon>Aquirufa</taxon>
    </lineage>
</organism>
<dbReference type="EMBL" id="SEWW01000002">
    <property type="protein sequence ID" value="NGZ43918.1"/>
    <property type="molecule type" value="Genomic_DNA"/>
</dbReference>
<dbReference type="PANTHER" id="PTHR43238">
    <property type="entry name" value="GDP-L-FUCOSE SYNTHASE"/>
    <property type="match status" value="1"/>
</dbReference>
<feature type="binding site" evidence="5">
    <location>
        <position position="270"/>
    </location>
    <ligand>
        <name>substrate</name>
    </ligand>
</feature>
<comment type="caution">
    <text evidence="7">The sequence shown here is derived from an EMBL/GenBank/DDBJ whole genome shotgun (WGS) entry which is preliminary data.</text>
</comment>